<dbReference type="PANTHER" id="PTHR43877">
    <property type="entry name" value="AMINOALKYLPHOSPHONATE N-ACETYLTRANSFERASE-RELATED-RELATED"/>
    <property type="match status" value="1"/>
</dbReference>
<dbReference type="GO" id="GO:0016747">
    <property type="term" value="F:acyltransferase activity, transferring groups other than amino-acyl groups"/>
    <property type="evidence" value="ECO:0007669"/>
    <property type="project" value="InterPro"/>
</dbReference>
<dbReference type="InterPro" id="IPR000182">
    <property type="entry name" value="GNAT_dom"/>
</dbReference>
<dbReference type="Proteomes" id="UP000054925">
    <property type="component" value="Unassembled WGS sequence"/>
</dbReference>
<keyword evidence="2" id="KW-0012">Acyltransferase</keyword>
<dbReference type="AlphaFoldDB" id="A0A158EVD5"/>
<name>A0A158EVD5_9BURK</name>
<dbReference type="Pfam" id="PF00583">
    <property type="entry name" value="Acetyltransf_1"/>
    <property type="match status" value="1"/>
</dbReference>
<sequence length="143" mass="15840">MNVTIEVADWIDEDFAADIGGGLAAFNAEVLGPSRQLDLAVSIFADDDLVGGLAGFTAWDWLFVKWLWIRDDARGQGLAARAVEAAEREAVKRGCRAAWLDTLNPDAKRLYERCGFVVFGELPDFFAGSTRFFMQKRFEVVSA</sequence>
<proteinExistence type="predicted"/>
<organism evidence="4 5">
    <name type="scientific">Caballeronia terrestris</name>
    <dbReference type="NCBI Taxonomy" id="1226301"/>
    <lineage>
        <taxon>Bacteria</taxon>
        <taxon>Pseudomonadati</taxon>
        <taxon>Pseudomonadota</taxon>
        <taxon>Betaproteobacteria</taxon>
        <taxon>Burkholderiales</taxon>
        <taxon>Burkholderiaceae</taxon>
        <taxon>Caballeronia</taxon>
    </lineage>
</organism>
<accession>A0A158EVD5</accession>
<dbReference type="InterPro" id="IPR016181">
    <property type="entry name" value="Acyl_CoA_acyltransferase"/>
</dbReference>
<keyword evidence="1" id="KW-0808">Transferase</keyword>
<gene>
    <name evidence="4" type="ORF">AWB67_00107</name>
</gene>
<protein>
    <submittedName>
        <fullName evidence="4">Acetyltransferase</fullName>
    </submittedName>
</protein>
<dbReference type="SUPFAM" id="SSF55729">
    <property type="entry name" value="Acyl-CoA N-acyltransferases (Nat)"/>
    <property type="match status" value="1"/>
</dbReference>
<evidence type="ECO:0000256" key="1">
    <source>
        <dbReference type="ARBA" id="ARBA00022679"/>
    </source>
</evidence>
<dbReference type="PROSITE" id="PS51186">
    <property type="entry name" value="GNAT"/>
    <property type="match status" value="1"/>
</dbReference>
<evidence type="ECO:0000259" key="3">
    <source>
        <dbReference type="PROSITE" id="PS51186"/>
    </source>
</evidence>
<dbReference type="Gene3D" id="3.40.630.30">
    <property type="match status" value="1"/>
</dbReference>
<reference evidence="4" key="1">
    <citation type="submission" date="2016-01" db="EMBL/GenBank/DDBJ databases">
        <authorList>
            <person name="Peeters C."/>
        </authorList>
    </citation>
    <scope>NUCLEOTIDE SEQUENCE [LARGE SCALE GENOMIC DNA]</scope>
    <source>
        <strain evidence="4">LMG 22937</strain>
    </source>
</reference>
<evidence type="ECO:0000313" key="5">
    <source>
        <dbReference type="Proteomes" id="UP000054925"/>
    </source>
</evidence>
<dbReference type="RefSeq" id="WP_087654277.1">
    <property type="nucleotide sequence ID" value="NZ_FCOL02000001.1"/>
</dbReference>
<dbReference type="InterPro" id="IPR050832">
    <property type="entry name" value="Bact_Acetyltransf"/>
</dbReference>
<dbReference type="EMBL" id="FCOL02000001">
    <property type="protein sequence ID" value="SAL11494.1"/>
    <property type="molecule type" value="Genomic_DNA"/>
</dbReference>
<feature type="domain" description="N-acetyltransferase" evidence="3">
    <location>
        <begin position="1"/>
        <end position="139"/>
    </location>
</feature>
<evidence type="ECO:0000256" key="2">
    <source>
        <dbReference type="ARBA" id="ARBA00023315"/>
    </source>
</evidence>
<dbReference type="PANTHER" id="PTHR43877:SF2">
    <property type="entry name" value="AMINOALKYLPHOSPHONATE N-ACETYLTRANSFERASE-RELATED"/>
    <property type="match status" value="1"/>
</dbReference>
<dbReference type="OrthoDB" id="9787920at2"/>
<evidence type="ECO:0000313" key="4">
    <source>
        <dbReference type="EMBL" id="SAL11494.1"/>
    </source>
</evidence>
<comment type="caution">
    <text evidence="4">The sequence shown here is derived from an EMBL/GenBank/DDBJ whole genome shotgun (WGS) entry which is preliminary data.</text>
</comment>
<keyword evidence="5" id="KW-1185">Reference proteome</keyword>